<dbReference type="InterPro" id="IPR000515">
    <property type="entry name" value="MetI-like"/>
</dbReference>
<evidence type="ECO:0000256" key="6">
    <source>
        <dbReference type="ARBA" id="ARBA00022989"/>
    </source>
</evidence>
<dbReference type="InterPro" id="IPR010065">
    <property type="entry name" value="AA_ABC_transptr_permease_3TM"/>
</dbReference>
<dbReference type="PANTHER" id="PTHR30614:SF0">
    <property type="entry name" value="L-CYSTINE TRANSPORT SYSTEM PERMEASE PROTEIN TCYL"/>
    <property type="match status" value="1"/>
</dbReference>
<feature type="transmembrane region" description="Helical" evidence="8">
    <location>
        <begin position="249"/>
        <end position="267"/>
    </location>
</feature>
<evidence type="ECO:0000256" key="8">
    <source>
        <dbReference type="RuleBase" id="RU363032"/>
    </source>
</evidence>
<dbReference type="Gene3D" id="1.10.3720.10">
    <property type="entry name" value="MetI-like"/>
    <property type="match status" value="1"/>
</dbReference>
<dbReference type="CDD" id="cd06261">
    <property type="entry name" value="TM_PBP2"/>
    <property type="match status" value="1"/>
</dbReference>
<gene>
    <name evidence="11" type="ORF">GCM10009759_63730</name>
</gene>
<proteinExistence type="inferred from homology"/>
<feature type="domain" description="ABC transmembrane type-1" evidence="10">
    <location>
        <begin position="89"/>
        <end position="292"/>
    </location>
</feature>
<dbReference type="PROSITE" id="PS50928">
    <property type="entry name" value="ABC_TM1"/>
    <property type="match status" value="1"/>
</dbReference>
<accession>A0ABP5JM63</accession>
<dbReference type="PANTHER" id="PTHR30614">
    <property type="entry name" value="MEMBRANE COMPONENT OF AMINO ACID ABC TRANSPORTER"/>
    <property type="match status" value="1"/>
</dbReference>
<comment type="subcellular location">
    <subcellularLocation>
        <location evidence="1 8">Cell membrane</location>
        <topology evidence="1 8">Multi-pass membrane protein</topology>
    </subcellularLocation>
</comment>
<comment type="similarity">
    <text evidence="8">Belongs to the binding-protein-dependent transport system permease family.</text>
</comment>
<comment type="caution">
    <text evidence="11">The sequence shown here is derived from an EMBL/GenBank/DDBJ whole genome shotgun (WGS) entry which is preliminary data.</text>
</comment>
<protein>
    <submittedName>
        <fullName evidence="11">Amino acid ABC transporter permease</fullName>
    </submittedName>
</protein>
<keyword evidence="4 8" id="KW-0812">Transmembrane</keyword>
<name>A0ABP5JM63_9ACTN</name>
<evidence type="ECO:0000256" key="4">
    <source>
        <dbReference type="ARBA" id="ARBA00022692"/>
    </source>
</evidence>
<evidence type="ECO:0000256" key="1">
    <source>
        <dbReference type="ARBA" id="ARBA00004651"/>
    </source>
</evidence>
<feature type="transmembrane region" description="Helical" evidence="8">
    <location>
        <begin position="86"/>
        <end position="112"/>
    </location>
</feature>
<dbReference type="InterPro" id="IPR043429">
    <property type="entry name" value="ArtM/GltK/GlnP/TcyL/YhdX-like"/>
</dbReference>
<reference evidence="12" key="1">
    <citation type="journal article" date="2019" name="Int. J. Syst. Evol. Microbiol.">
        <title>The Global Catalogue of Microorganisms (GCM) 10K type strain sequencing project: providing services to taxonomists for standard genome sequencing and annotation.</title>
        <authorList>
            <consortium name="The Broad Institute Genomics Platform"/>
            <consortium name="The Broad Institute Genome Sequencing Center for Infectious Disease"/>
            <person name="Wu L."/>
            <person name="Ma J."/>
        </authorList>
    </citation>
    <scope>NUCLEOTIDE SEQUENCE [LARGE SCALE GENOMIC DNA]</scope>
    <source>
        <strain evidence="12">JCM 14559</strain>
    </source>
</reference>
<organism evidence="11 12">
    <name type="scientific">Kitasatospora saccharophila</name>
    <dbReference type="NCBI Taxonomy" id="407973"/>
    <lineage>
        <taxon>Bacteria</taxon>
        <taxon>Bacillati</taxon>
        <taxon>Actinomycetota</taxon>
        <taxon>Actinomycetes</taxon>
        <taxon>Kitasatosporales</taxon>
        <taxon>Streptomycetaceae</taxon>
        <taxon>Kitasatospora</taxon>
    </lineage>
</organism>
<dbReference type="SUPFAM" id="SSF161098">
    <property type="entry name" value="MetI-like"/>
    <property type="match status" value="1"/>
</dbReference>
<keyword evidence="12" id="KW-1185">Reference proteome</keyword>
<feature type="transmembrane region" description="Helical" evidence="8">
    <location>
        <begin position="165"/>
        <end position="186"/>
    </location>
</feature>
<evidence type="ECO:0000256" key="2">
    <source>
        <dbReference type="ARBA" id="ARBA00022448"/>
    </source>
</evidence>
<dbReference type="InterPro" id="IPR035906">
    <property type="entry name" value="MetI-like_sf"/>
</dbReference>
<keyword evidence="7 8" id="KW-0472">Membrane</keyword>
<evidence type="ECO:0000256" key="5">
    <source>
        <dbReference type="ARBA" id="ARBA00022970"/>
    </source>
</evidence>
<feature type="transmembrane region" description="Helical" evidence="8">
    <location>
        <begin position="273"/>
        <end position="298"/>
    </location>
</feature>
<evidence type="ECO:0000313" key="11">
    <source>
        <dbReference type="EMBL" id="GAA2117416.1"/>
    </source>
</evidence>
<dbReference type="Pfam" id="PF00528">
    <property type="entry name" value="BPD_transp_1"/>
    <property type="match status" value="1"/>
</dbReference>
<feature type="region of interest" description="Disordered" evidence="9">
    <location>
        <begin position="1"/>
        <end position="27"/>
    </location>
</feature>
<evidence type="ECO:0000256" key="3">
    <source>
        <dbReference type="ARBA" id="ARBA00022475"/>
    </source>
</evidence>
<keyword evidence="2 8" id="KW-0813">Transport</keyword>
<dbReference type="RefSeq" id="WP_344557198.1">
    <property type="nucleotide sequence ID" value="NZ_BAAANS010000058.1"/>
</dbReference>
<keyword evidence="5" id="KW-0029">Amino-acid transport</keyword>
<evidence type="ECO:0000313" key="12">
    <source>
        <dbReference type="Proteomes" id="UP001500897"/>
    </source>
</evidence>
<dbReference type="NCBIfam" id="TIGR01726">
    <property type="entry name" value="HEQRo_perm_3TM"/>
    <property type="match status" value="1"/>
</dbReference>
<evidence type="ECO:0000256" key="9">
    <source>
        <dbReference type="SAM" id="MobiDB-lite"/>
    </source>
</evidence>
<feature type="transmembrane region" description="Helical" evidence="8">
    <location>
        <begin position="124"/>
        <end position="145"/>
    </location>
</feature>
<keyword evidence="3" id="KW-1003">Cell membrane</keyword>
<dbReference type="EMBL" id="BAAANS010000058">
    <property type="protein sequence ID" value="GAA2117416.1"/>
    <property type="molecule type" value="Genomic_DNA"/>
</dbReference>
<feature type="transmembrane region" description="Helical" evidence="8">
    <location>
        <begin position="48"/>
        <end position="66"/>
    </location>
</feature>
<dbReference type="Proteomes" id="UP001500897">
    <property type="component" value="Unassembled WGS sequence"/>
</dbReference>
<evidence type="ECO:0000256" key="7">
    <source>
        <dbReference type="ARBA" id="ARBA00023136"/>
    </source>
</evidence>
<feature type="compositionally biased region" description="Low complexity" evidence="9">
    <location>
        <begin position="1"/>
        <end position="12"/>
    </location>
</feature>
<evidence type="ECO:0000259" key="10">
    <source>
        <dbReference type="PROSITE" id="PS50928"/>
    </source>
</evidence>
<sequence length="334" mass="35434">MASPAVPSTSPRSAPPPTPGAPAEASAAAGPTALATLPIVPRHRPGRYVSGGLALLATALVVRSLIGNKAFEWSVVGTYLTAPSILRGLLLTLWLTGAVTALGFALGTALAAARLSDNPVLQSLSWGFVWIFRATPLLVQLLIWFNIGALYPTLSLPLPFGGELFAVKTVNLLGPVLTALIGLTLHEAAFAAEVVRSGLLSVDQGQLEAAASLGLNRGRVLRRIVLPQAMRAILPPAGNMLIGTLKGTSIISVLAVHDLLFSAQLIYNQTYRVIPLLMVVTLWYIAVTSVLSVGQYYLERHFARGATRAGLPPTPWQRFRTLLGRLPSRRPAGR</sequence>
<keyword evidence="6 8" id="KW-1133">Transmembrane helix</keyword>